<name>C7R5A4_JONDD</name>
<keyword evidence="7" id="KW-1185">Reference proteome</keyword>
<dbReference type="PANTHER" id="PTHR47506">
    <property type="entry name" value="TRANSCRIPTIONAL REGULATORY PROTEIN"/>
    <property type="match status" value="1"/>
</dbReference>
<dbReference type="Gene3D" id="1.10.357.10">
    <property type="entry name" value="Tetracycline Repressor, domain 2"/>
    <property type="match status" value="1"/>
</dbReference>
<evidence type="ECO:0000256" key="2">
    <source>
        <dbReference type="ARBA" id="ARBA00023125"/>
    </source>
</evidence>
<feature type="domain" description="HTH tetR-type" evidence="5">
    <location>
        <begin position="6"/>
        <end position="66"/>
    </location>
</feature>
<dbReference type="EMBL" id="CP001706">
    <property type="protein sequence ID" value="ACV07782.1"/>
    <property type="molecule type" value="Genomic_DNA"/>
</dbReference>
<dbReference type="Gene3D" id="1.10.10.60">
    <property type="entry name" value="Homeodomain-like"/>
    <property type="match status" value="1"/>
</dbReference>
<dbReference type="RefSeq" id="WP_012805887.1">
    <property type="nucleotide sequence ID" value="NC_013174.1"/>
</dbReference>
<gene>
    <name evidence="6" type="ordered locus">Jden_0106</name>
</gene>
<evidence type="ECO:0000256" key="1">
    <source>
        <dbReference type="ARBA" id="ARBA00023015"/>
    </source>
</evidence>
<dbReference type="SUPFAM" id="SSF46689">
    <property type="entry name" value="Homeodomain-like"/>
    <property type="match status" value="1"/>
</dbReference>
<dbReference type="PROSITE" id="PS50977">
    <property type="entry name" value="HTH_TETR_2"/>
    <property type="match status" value="1"/>
</dbReference>
<dbReference type="Pfam" id="PF00440">
    <property type="entry name" value="TetR_N"/>
    <property type="match status" value="1"/>
</dbReference>
<dbReference type="GO" id="GO:0003677">
    <property type="term" value="F:DNA binding"/>
    <property type="evidence" value="ECO:0007669"/>
    <property type="project" value="UniProtKB-UniRule"/>
</dbReference>
<sequence>MGRPQTFNANNAARTARDVFWTHGYEGASLQELEHATGLNKSSIYNTFGSKKGLFDAAVQNYLDEVVRPALAPLIAQPATPDAIVDYLNRLRHALTANPERGLRDGCLLVNSAGAPIARDKVVSGAISSYRAELHDAVAAGIRARHPAWAHDKVARASDIVTALIVSAMTMVRVDVPAAGRACDVALEVIEA</sequence>
<evidence type="ECO:0000313" key="7">
    <source>
        <dbReference type="Proteomes" id="UP000000628"/>
    </source>
</evidence>
<dbReference type="Proteomes" id="UP000000628">
    <property type="component" value="Chromosome"/>
</dbReference>
<dbReference type="KEGG" id="jde:Jden_0106"/>
<dbReference type="OrthoDB" id="9805134at2"/>
<keyword evidence="2 4" id="KW-0238">DNA-binding</keyword>
<accession>C7R5A4</accession>
<protein>
    <submittedName>
        <fullName evidence="6">Transcriptional regulator, TetR family</fullName>
    </submittedName>
</protein>
<dbReference type="HOGENOM" id="CLU_069356_28_0_11"/>
<evidence type="ECO:0000256" key="3">
    <source>
        <dbReference type="ARBA" id="ARBA00023163"/>
    </source>
</evidence>
<evidence type="ECO:0000313" key="6">
    <source>
        <dbReference type="EMBL" id="ACV07782.1"/>
    </source>
</evidence>
<evidence type="ECO:0000259" key="5">
    <source>
        <dbReference type="PROSITE" id="PS50977"/>
    </source>
</evidence>
<dbReference type="eggNOG" id="COG1309">
    <property type="taxonomic scope" value="Bacteria"/>
</dbReference>
<dbReference type="AlphaFoldDB" id="C7R5A4"/>
<keyword evidence="1" id="KW-0805">Transcription regulation</keyword>
<evidence type="ECO:0000256" key="4">
    <source>
        <dbReference type="PROSITE-ProRule" id="PRU00335"/>
    </source>
</evidence>
<keyword evidence="3" id="KW-0804">Transcription</keyword>
<proteinExistence type="predicted"/>
<reference evidence="6 7" key="1">
    <citation type="journal article" date="2009" name="Stand. Genomic Sci.">
        <title>Complete genome sequence of Jonesia denitrificans type strain (Prevot 55134).</title>
        <authorList>
            <person name="Pukall R."/>
            <person name="Gehrich-Schroter G."/>
            <person name="Lapidus A."/>
            <person name="Nolan M."/>
            <person name="Glavina Del Rio T."/>
            <person name="Lucas S."/>
            <person name="Chen F."/>
            <person name="Tice H."/>
            <person name="Pitluck S."/>
            <person name="Cheng J.F."/>
            <person name="Copeland A."/>
            <person name="Saunders E."/>
            <person name="Brettin T."/>
            <person name="Detter J.C."/>
            <person name="Bruce D."/>
            <person name="Goodwin L."/>
            <person name="Pati A."/>
            <person name="Ivanova N."/>
            <person name="Mavromatis K."/>
            <person name="Ovchinnikova G."/>
            <person name="Chen A."/>
            <person name="Palaniappan K."/>
            <person name="Land M."/>
            <person name="Hauser L."/>
            <person name="Chang Y.J."/>
            <person name="Jeffries C.D."/>
            <person name="Chain P."/>
            <person name="Goker M."/>
            <person name="Bristow J."/>
            <person name="Eisen J.A."/>
            <person name="Markowitz V."/>
            <person name="Hugenholtz P."/>
            <person name="Kyrpides N.C."/>
            <person name="Klenk H.P."/>
            <person name="Han C."/>
        </authorList>
    </citation>
    <scope>NUCLEOTIDE SEQUENCE [LARGE SCALE GENOMIC DNA]</scope>
    <source>
        <strain evidence="7">ATCC 14870 / DSM 20603 / BCRC 15368 / CIP 55.134 / JCM 11481 / NBRC 15587 / NCTC 10816 / Prevot 55134</strain>
    </source>
</reference>
<dbReference type="InterPro" id="IPR001647">
    <property type="entry name" value="HTH_TetR"/>
</dbReference>
<dbReference type="PANTHER" id="PTHR47506:SF1">
    <property type="entry name" value="HTH-TYPE TRANSCRIPTIONAL REGULATOR YJDC"/>
    <property type="match status" value="1"/>
</dbReference>
<dbReference type="InterPro" id="IPR009057">
    <property type="entry name" value="Homeodomain-like_sf"/>
</dbReference>
<dbReference type="STRING" id="471856.Jden_0106"/>
<feature type="DNA-binding region" description="H-T-H motif" evidence="4">
    <location>
        <begin position="29"/>
        <end position="48"/>
    </location>
</feature>
<organism evidence="6 7">
    <name type="scientific">Jonesia denitrificans (strain ATCC 14870 / DSM 20603 / BCRC 15368 / CIP 55.134 / JCM 11481 / NBRC 15587 / NCTC 10816 / Prevot 55134)</name>
    <name type="common">Listeria denitrificans</name>
    <dbReference type="NCBI Taxonomy" id="471856"/>
    <lineage>
        <taxon>Bacteria</taxon>
        <taxon>Bacillati</taxon>
        <taxon>Actinomycetota</taxon>
        <taxon>Actinomycetes</taxon>
        <taxon>Micrococcales</taxon>
        <taxon>Jonesiaceae</taxon>
        <taxon>Jonesia</taxon>
    </lineage>
</organism>